<evidence type="ECO:0000313" key="14">
    <source>
        <dbReference type="EMBL" id="PIZ98722.1"/>
    </source>
</evidence>
<evidence type="ECO:0000256" key="5">
    <source>
        <dbReference type="ARBA" id="ARBA00022694"/>
    </source>
</evidence>
<comment type="caution">
    <text evidence="14">The sequence shown here is derived from an EMBL/GenBank/DDBJ whole genome shotgun (WGS) entry which is preliminary data.</text>
</comment>
<dbReference type="GO" id="GO:0005524">
    <property type="term" value="F:ATP binding"/>
    <property type="evidence" value="ECO:0007669"/>
    <property type="project" value="UniProtKB-UniRule"/>
</dbReference>
<evidence type="ECO:0000256" key="7">
    <source>
        <dbReference type="ARBA" id="ARBA00022840"/>
    </source>
</evidence>
<dbReference type="EC" id="2.5.1.75" evidence="10"/>
<evidence type="ECO:0000256" key="12">
    <source>
        <dbReference type="RuleBase" id="RU003784"/>
    </source>
</evidence>
<dbReference type="SUPFAM" id="SSF52540">
    <property type="entry name" value="P-loop containing nucleoside triphosphate hydrolases"/>
    <property type="match status" value="1"/>
</dbReference>
<reference evidence="15" key="1">
    <citation type="submission" date="2017-09" db="EMBL/GenBank/DDBJ databases">
        <title>Depth-based differentiation of microbial function through sediment-hosted aquifers and enrichment of novel symbionts in the deep terrestrial subsurface.</title>
        <authorList>
            <person name="Probst A.J."/>
            <person name="Ladd B."/>
            <person name="Jarett J.K."/>
            <person name="Geller-Mcgrath D.E."/>
            <person name="Sieber C.M.K."/>
            <person name="Emerson J.B."/>
            <person name="Anantharaman K."/>
            <person name="Thomas B.C."/>
            <person name="Malmstrom R."/>
            <person name="Stieglmeier M."/>
            <person name="Klingl A."/>
            <person name="Woyke T."/>
            <person name="Ryan C.M."/>
            <person name="Banfield J.F."/>
        </authorList>
    </citation>
    <scope>NUCLEOTIDE SEQUENCE [LARGE SCALE GENOMIC DNA]</scope>
</reference>
<dbReference type="AlphaFoldDB" id="A0A2M7VE19"/>
<keyword evidence="7 10" id="KW-0067">ATP-binding</keyword>
<keyword evidence="5 10" id="KW-0819">tRNA processing</keyword>
<dbReference type="Proteomes" id="UP000230405">
    <property type="component" value="Unassembled WGS sequence"/>
</dbReference>
<evidence type="ECO:0000256" key="2">
    <source>
        <dbReference type="ARBA" id="ARBA00003213"/>
    </source>
</evidence>
<keyword evidence="8 10" id="KW-0460">Magnesium</keyword>
<protein>
    <recommendedName>
        <fullName evidence="10">tRNA dimethylallyltransferase</fullName>
        <ecNumber evidence="10">2.5.1.75</ecNumber>
    </recommendedName>
    <alternativeName>
        <fullName evidence="10">Dimethylallyl diphosphate:tRNA dimethylallyltransferase</fullName>
        <shortName evidence="10">DMAPP:tRNA dimethylallyltransferase</shortName>
        <shortName evidence="10">DMATase</shortName>
    </alternativeName>
    <alternativeName>
        <fullName evidence="10">Isopentenyl-diphosphate:tRNA isopentenyltransferase</fullName>
        <shortName evidence="10">IPP transferase</shortName>
        <shortName evidence="10">IPPT</shortName>
        <shortName evidence="10">IPTase</shortName>
    </alternativeName>
</protein>
<keyword evidence="6 10" id="KW-0547">Nucleotide-binding</keyword>
<comment type="subunit">
    <text evidence="10">Monomer.</text>
</comment>
<name>A0A2M7VE19_9BACT</name>
<dbReference type="EMBL" id="PFPO01000071">
    <property type="protein sequence ID" value="PIZ98722.1"/>
    <property type="molecule type" value="Genomic_DNA"/>
</dbReference>
<evidence type="ECO:0000256" key="11">
    <source>
        <dbReference type="RuleBase" id="RU003783"/>
    </source>
</evidence>
<dbReference type="Gene3D" id="1.10.20.140">
    <property type="match status" value="1"/>
</dbReference>
<dbReference type="InterPro" id="IPR039657">
    <property type="entry name" value="Dimethylallyltransferase"/>
</dbReference>
<dbReference type="Pfam" id="PF01715">
    <property type="entry name" value="IPPT"/>
    <property type="match status" value="1"/>
</dbReference>
<accession>A0A2M7VE19</accession>
<dbReference type="HAMAP" id="MF_00185">
    <property type="entry name" value="IPP_trans"/>
    <property type="match status" value="1"/>
</dbReference>
<proteinExistence type="inferred from homology"/>
<feature type="binding site" evidence="10">
    <location>
        <begin position="12"/>
        <end position="19"/>
    </location>
    <ligand>
        <name>ATP</name>
        <dbReference type="ChEBI" id="CHEBI:30616"/>
    </ligand>
</feature>
<evidence type="ECO:0000256" key="6">
    <source>
        <dbReference type="ARBA" id="ARBA00022741"/>
    </source>
</evidence>
<gene>
    <name evidence="10" type="primary">miaA</name>
    <name evidence="14" type="ORF">COX77_03605</name>
</gene>
<comment type="similarity">
    <text evidence="3 10 13">Belongs to the IPP transferase family.</text>
</comment>
<evidence type="ECO:0000256" key="8">
    <source>
        <dbReference type="ARBA" id="ARBA00022842"/>
    </source>
</evidence>
<feature type="region of interest" description="Interaction with substrate tRNA" evidence="10">
    <location>
        <begin position="37"/>
        <end position="40"/>
    </location>
</feature>
<comment type="cofactor">
    <cofactor evidence="1 10">
        <name>Mg(2+)</name>
        <dbReference type="ChEBI" id="CHEBI:18420"/>
    </cofactor>
</comment>
<evidence type="ECO:0000256" key="4">
    <source>
        <dbReference type="ARBA" id="ARBA00022679"/>
    </source>
</evidence>
<dbReference type="InterPro" id="IPR027417">
    <property type="entry name" value="P-loop_NTPase"/>
</dbReference>
<dbReference type="PANTHER" id="PTHR11088:SF60">
    <property type="entry name" value="TRNA DIMETHYLALLYLTRANSFERASE"/>
    <property type="match status" value="1"/>
</dbReference>
<comment type="catalytic activity">
    <reaction evidence="9 10 11">
        <text>adenosine(37) in tRNA + dimethylallyl diphosphate = N(6)-dimethylallyladenosine(37) in tRNA + diphosphate</text>
        <dbReference type="Rhea" id="RHEA:26482"/>
        <dbReference type="Rhea" id="RHEA-COMP:10162"/>
        <dbReference type="Rhea" id="RHEA-COMP:10375"/>
        <dbReference type="ChEBI" id="CHEBI:33019"/>
        <dbReference type="ChEBI" id="CHEBI:57623"/>
        <dbReference type="ChEBI" id="CHEBI:74411"/>
        <dbReference type="ChEBI" id="CHEBI:74415"/>
        <dbReference type="EC" id="2.5.1.75"/>
    </reaction>
</comment>
<evidence type="ECO:0000256" key="13">
    <source>
        <dbReference type="RuleBase" id="RU003785"/>
    </source>
</evidence>
<sequence length="282" mass="32384">MSTKPKIIVIVGPTASGKTSLAIGTARRYHGQIISADSRQIYRGMTIGTAQPTKEQRQQVKHHLIGCINPNQPFSLANFIQLTNKKITYLFHKNITPIIVGGTGLYVSALIDNYQLPKGEIDLALRKKLEQKTPQQLIALLRKKDPQTAQIIDQNNKRRLVRALEYVLTNKKSFTANQQKNTSNYQYQIIGLNPGKEKLEQNIRQRTKEMIKQGLVAETRELLKKYSSSLPALQTIGYQEIIQYLDGKISLTQAEELINIHTRQYAKRQMTWFKRDQRIKWQ</sequence>
<feature type="site" description="Interaction with substrate tRNA" evidence="10">
    <location>
        <position position="103"/>
    </location>
</feature>
<dbReference type="NCBIfam" id="TIGR00174">
    <property type="entry name" value="miaA"/>
    <property type="match status" value="1"/>
</dbReference>
<keyword evidence="4 10" id="KW-0808">Transferase</keyword>
<dbReference type="PANTHER" id="PTHR11088">
    <property type="entry name" value="TRNA DIMETHYLALLYLTRANSFERASE"/>
    <property type="match status" value="1"/>
</dbReference>
<evidence type="ECO:0000256" key="9">
    <source>
        <dbReference type="ARBA" id="ARBA00049563"/>
    </source>
</evidence>
<evidence type="ECO:0000256" key="1">
    <source>
        <dbReference type="ARBA" id="ARBA00001946"/>
    </source>
</evidence>
<dbReference type="GO" id="GO:0006400">
    <property type="term" value="P:tRNA modification"/>
    <property type="evidence" value="ECO:0007669"/>
    <property type="project" value="TreeGrafter"/>
</dbReference>
<feature type="site" description="Interaction with substrate tRNA" evidence="10">
    <location>
        <position position="126"/>
    </location>
</feature>
<evidence type="ECO:0000256" key="10">
    <source>
        <dbReference type="HAMAP-Rule" id="MF_00185"/>
    </source>
</evidence>
<comment type="caution">
    <text evidence="10">Lacks conserved residue(s) required for the propagation of feature annotation.</text>
</comment>
<feature type="binding site" evidence="10">
    <location>
        <begin position="14"/>
        <end position="19"/>
    </location>
    <ligand>
        <name>substrate</name>
    </ligand>
</feature>
<evidence type="ECO:0000256" key="3">
    <source>
        <dbReference type="ARBA" id="ARBA00005842"/>
    </source>
</evidence>
<dbReference type="GO" id="GO:0052381">
    <property type="term" value="F:tRNA dimethylallyltransferase activity"/>
    <property type="evidence" value="ECO:0007669"/>
    <property type="project" value="UniProtKB-UniRule"/>
</dbReference>
<comment type="function">
    <text evidence="2 10 12">Catalyzes the transfer of a dimethylallyl group onto the adenine at position 37 in tRNAs that read codons beginning with uridine, leading to the formation of N6-(dimethylallyl)adenosine (i(6)A).</text>
</comment>
<dbReference type="InterPro" id="IPR018022">
    <property type="entry name" value="IPT"/>
</dbReference>
<dbReference type="Gene3D" id="3.40.50.300">
    <property type="entry name" value="P-loop containing nucleotide triphosphate hydrolases"/>
    <property type="match status" value="1"/>
</dbReference>
<evidence type="ECO:0000313" key="15">
    <source>
        <dbReference type="Proteomes" id="UP000230405"/>
    </source>
</evidence>
<organism evidence="14 15">
    <name type="scientific">Candidatus Komeilibacteria bacterium CG_4_10_14_0_2_um_filter_37_10</name>
    <dbReference type="NCBI Taxonomy" id="1974470"/>
    <lineage>
        <taxon>Bacteria</taxon>
        <taxon>Candidatus Komeiliibacteriota</taxon>
    </lineage>
</organism>